<keyword evidence="5" id="KW-1185">Reference proteome</keyword>
<dbReference type="RefSeq" id="WP_217944932.1">
    <property type="nucleotide sequence ID" value="NZ_JAHTGR010000014.1"/>
</dbReference>
<name>A0AA41HGD5_9BURK</name>
<dbReference type="EMBL" id="JALJZU010000010">
    <property type="protein sequence ID" value="MCP2011044.1"/>
    <property type="molecule type" value="Genomic_DNA"/>
</dbReference>
<reference evidence="3" key="2">
    <citation type="submission" date="2022-03" db="EMBL/GenBank/DDBJ databases">
        <title>Genome Encyclopedia of Bacteria and Archaea VI: Functional Genomics of Type Strains.</title>
        <authorList>
            <person name="Whitman W."/>
        </authorList>
    </citation>
    <scope>NUCLEOTIDE SEQUENCE</scope>
    <source>
        <strain evidence="3">HSC-15S17</strain>
    </source>
</reference>
<proteinExistence type="predicted"/>
<accession>A0AA41HGD5</accession>
<dbReference type="Proteomes" id="UP001155901">
    <property type="component" value="Unassembled WGS sequence"/>
</dbReference>
<evidence type="ECO:0000313" key="2">
    <source>
        <dbReference type="EMBL" id="MBV6323974.1"/>
    </source>
</evidence>
<dbReference type="Proteomes" id="UP001162889">
    <property type="component" value="Unassembled WGS sequence"/>
</dbReference>
<dbReference type="AlphaFoldDB" id="A0AA41HGD5"/>
<evidence type="ECO:0000313" key="3">
    <source>
        <dbReference type="EMBL" id="MCP2011044.1"/>
    </source>
</evidence>
<reference evidence="2" key="1">
    <citation type="submission" date="2021-07" db="EMBL/GenBank/DDBJ databases">
        <title>Characterization of violacein-producing bacteria and related species.</title>
        <authorList>
            <person name="Wilson H.S."/>
            <person name="De Leon M.E."/>
        </authorList>
    </citation>
    <scope>NUCLEOTIDE SEQUENCE</scope>
    <source>
        <strain evidence="2">HSC-15S17</strain>
    </source>
</reference>
<protein>
    <submittedName>
        <fullName evidence="2">Uncharacterized protein</fullName>
    </submittedName>
</protein>
<gene>
    <name evidence="2" type="ORF">KVP70_23850</name>
    <name evidence="3" type="ORF">L1274_004790</name>
</gene>
<organism evidence="2 4">
    <name type="scientific">Duganella violaceipulchra</name>
    <dbReference type="NCBI Taxonomy" id="2849652"/>
    <lineage>
        <taxon>Bacteria</taxon>
        <taxon>Pseudomonadati</taxon>
        <taxon>Pseudomonadota</taxon>
        <taxon>Betaproteobacteria</taxon>
        <taxon>Burkholderiales</taxon>
        <taxon>Oxalobacteraceae</taxon>
        <taxon>Telluria group</taxon>
        <taxon>Duganella</taxon>
    </lineage>
</organism>
<dbReference type="EMBL" id="JAHTGR010000014">
    <property type="protein sequence ID" value="MBV6323974.1"/>
    <property type="molecule type" value="Genomic_DNA"/>
</dbReference>
<feature type="region of interest" description="Disordered" evidence="1">
    <location>
        <begin position="277"/>
        <end position="296"/>
    </location>
</feature>
<sequence length="296" mass="33001">MNKPEKQLQRAERDVVRKIGDSSLTFPSFDSLAAWAVAQGHAESVEAIRQGHRELWPELLFEWYKTNQIACLFAVSLARKWEEAKWYSAVIEDAWDADVLTAVVDAHFDMGTEGLQILLPGDGTAEEALRIVTLLGSHPRWSCEDTGWLEGEQGDSIHIGLRWIAPDNSFESWAIGVAPFEPMPFTRQFAKAPFIALVIRPSPPAENRAPTPKGCTGLPASHLAHMDDDLGDNQAKRDKWTAQTKQGKRSLIHPEPLSRARAKVTFSFSGDYREKLAPTLRQPDEAVPIAPTADRK</sequence>
<evidence type="ECO:0000256" key="1">
    <source>
        <dbReference type="SAM" id="MobiDB-lite"/>
    </source>
</evidence>
<comment type="caution">
    <text evidence="2">The sequence shown here is derived from an EMBL/GenBank/DDBJ whole genome shotgun (WGS) entry which is preliminary data.</text>
</comment>
<evidence type="ECO:0000313" key="5">
    <source>
        <dbReference type="Proteomes" id="UP001162889"/>
    </source>
</evidence>
<evidence type="ECO:0000313" key="4">
    <source>
        <dbReference type="Proteomes" id="UP001155901"/>
    </source>
</evidence>